<dbReference type="Proteomes" id="UP000182961">
    <property type="component" value="Unassembled WGS sequence"/>
</dbReference>
<organism evidence="2 3">
    <name type="scientific">Flavobacterium succinicans</name>
    <dbReference type="NCBI Taxonomy" id="29536"/>
    <lineage>
        <taxon>Bacteria</taxon>
        <taxon>Pseudomonadati</taxon>
        <taxon>Bacteroidota</taxon>
        <taxon>Flavobacteriia</taxon>
        <taxon>Flavobacteriales</taxon>
        <taxon>Flavobacteriaceae</taxon>
        <taxon>Flavobacterium</taxon>
    </lineage>
</organism>
<sequence length="443" mass="50189">MNVTKLNHYLIVLLCFVFGASTYAQDDDKDNYDNDEDINLDSSSSIVRLKRNYNIGDGINFISENGSSMNITQSVQSLYLMNTSDDFETMNSQFRIRRARMKVSGNLFDKKLYYRIRLNFASDYQSTTSGNRSFNNLLQDAYIEYRPAKGHRINFGLRADYLDSRETRIEGEVLGFIERSELSSAFDAIFDYGIRYQGQFRIGGQLFKPYVSITTGEGQSGLTKNYGGFKYGARLDYLPFGSFSKLGEFYMEDLAREKKPKLVLGAVYSYNDGQTSAKGTNGGRYLYGDANQNIVLPDYQKFGVDYMFKYRGFYSLGSYFMTQASVPNNIAGEFSLSGKFTPYTGTPEEAKNKVLSRLNLGSGFNVQAGYLLPSNWSFGVRYTQLYQDEVSNSFDTYDKNYSLVATKYLAGHDLKIQTEIGKSNIKGGSNDYLYGQVMVTIQL</sequence>
<evidence type="ECO:0000256" key="1">
    <source>
        <dbReference type="SAM" id="SignalP"/>
    </source>
</evidence>
<feature type="chain" id="PRO_5010336852" description="Phosphate-selective porin O and P" evidence="1">
    <location>
        <begin position="25"/>
        <end position="443"/>
    </location>
</feature>
<dbReference type="AlphaFoldDB" id="A0A1I4QSS5"/>
<dbReference type="RefSeq" id="WP_024982485.1">
    <property type="nucleotide sequence ID" value="NZ_CBCRUM010000019.1"/>
</dbReference>
<dbReference type="InterPro" id="IPR010870">
    <property type="entry name" value="Porin_O/P"/>
</dbReference>
<dbReference type="eggNOG" id="COG3746">
    <property type="taxonomic scope" value="Bacteria"/>
</dbReference>
<evidence type="ECO:0000313" key="2">
    <source>
        <dbReference type="EMBL" id="SFM43112.1"/>
    </source>
</evidence>
<feature type="signal peptide" evidence="1">
    <location>
        <begin position="1"/>
        <end position="24"/>
    </location>
</feature>
<protein>
    <recommendedName>
        <fullName evidence="4">Phosphate-selective porin O and P</fullName>
    </recommendedName>
</protein>
<keyword evidence="3" id="KW-1185">Reference proteome</keyword>
<reference evidence="3" key="1">
    <citation type="submission" date="2016-10" db="EMBL/GenBank/DDBJ databases">
        <authorList>
            <person name="Varghese N."/>
            <person name="Submissions S."/>
        </authorList>
    </citation>
    <scope>NUCLEOTIDE SEQUENCE [LARGE SCALE GENOMIC DNA]</scope>
    <source>
        <strain evidence="3">DSM 4002</strain>
    </source>
</reference>
<proteinExistence type="predicted"/>
<dbReference type="EMBL" id="FOUT01000001">
    <property type="protein sequence ID" value="SFM43112.1"/>
    <property type="molecule type" value="Genomic_DNA"/>
</dbReference>
<dbReference type="InterPro" id="IPR023614">
    <property type="entry name" value="Porin_dom_sf"/>
</dbReference>
<keyword evidence="1" id="KW-0732">Signal</keyword>
<dbReference type="Pfam" id="PF07396">
    <property type="entry name" value="Porin_O_P"/>
    <property type="match status" value="1"/>
</dbReference>
<gene>
    <name evidence="2" type="ORF">SAMN05444143_10138</name>
</gene>
<evidence type="ECO:0008006" key="4">
    <source>
        <dbReference type="Google" id="ProtNLM"/>
    </source>
</evidence>
<dbReference type="Gene3D" id="2.40.160.10">
    <property type="entry name" value="Porin"/>
    <property type="match status" value="1"/>
</dbReference>
<name>A0A1I4QSS5_9FLAO</name>
<accession>A0A1I4QSS5</accession>
<evidence type="ECO:0000313" key="3">
    <source>
        <dbReference type="Proteomes" id="UP000182961"/>
    </source>
</evidence>